<gene>
    <name evidence="1" type="ORF">ACH5RR_006958</name>
</gene>
<dbReference type="Proteomes" id="UP001630127">
    <property type="component" value="Unassembled WGS sequence"/>
</dbReference>
<reference evidence="1 2" key="1">
    <citation type="submission" date="2024-11" db="EMBL/GenBank/DDBJ databases">
        <title>A near-complete genome assembly of Cinchona calisaya.</title>
        <authorList>
            <person name="Lian D.C."/>
            <person name="Zhao X.W."/>
            <person name="Wei L."/>
        </authorList>
    </citation>
    <scope>NUCLEOTIDE SEQUENCE [LARGE SCALE GENOMIC DNA]</scope>
    <source>
        <tissue evidence="1">Nenye</tissue>
    </source>
</reference>
<evidence type="ECO:0000313" key="2">
    <source>
        <dbReference type="Proteomes" id="UP001630127"/>
    </source>
</evidence>
<keyword evidence="2" id="KW-1185">Reference proteome</keyword>
<organism evidence="1 2">
    <name type="scientific">Cinchona calisaya</name>
    <dbReference type="NCBI Taxonomy" id="153742"/>
    <lineage>
        <taxon>Eukaryota</taxon>
        <taxon>Viridiplantae</taxon>
        <taxon>Streptophyta</taxon>
        <taxon>Embryophyta</taxon>
        <taxon>Tracheophyta</taxon>
        <taxon>Spermatophyta</taxon>
        <taxon>Magnoliopsida</taxon>
        <taxon>eudicotyledons</taxon>
        <taxon>Gunneridae</taxon>
        <taxon>Pentapetalae</taxon>
        <taxon>asterids</taxon>
        <taxon>lamiids</taxon>
        <taxon>Gentianales</taxon>
        <taxon>Rubiaceae</taxon>
        <taxon>Cinchonoideae</taxon>
        <taxon>Cinchoneae</taxon>
        <taxon>Cinchona</taxon>
    </lineage>
</organism>
<dbReference type="EMBL" id="JBJUIK010000003">
    <property type="protein sequence ID" value="KAL3533437.1"/>
    <property type="molecule type" value="Genomic_DNA"/>
</dbReference>
<comment type="caution">
    <text evidence="1">The sequence shown here is derived from an EMBL/GenBank/DDBJ whole genome shotgun (WGS) entry which is preliminary data.</text>
</comment>
<accession>A0ABD3AQF0</accession>
<sequence length="69" mass="7678">MNSKGEIAIGGKMNSRIKRCLRGEKGDKLRRSWDYHLVAVVVDVVETAIANRETMMTDGKEVLGLAMDL</sequence>
<protein>
    <submittedName>
        <fullName evidence="1">Uncharacterized protein</fullName>
    </submittedName>
</protein>
<proteinExistence type="predicted"/>
<dbReference type="AlphaFoldDB" id="A0ABD3AQF0"/>
<name>A0ABD3AQF0_9GENT</name>
<evidence type="ECO:0000313" key="1">
    <source>
        <dbReference type="EMBL" id="KAL3533437.1"/>
    </source>
</evidence>